<name>A0A3A4A3T3_9ACTN</name>
<dbReference type="Gene3D" id="1.10.3660.10">
    <property type="entry name" value="6-phosphogluconate dehydrogenase C-terminal like domain"/>
    <property type="match status" value="1"/>
</dbReference>
<evidence type="ECO:0000313" key="4">
    <source>
        <dbReference type="EMBL" id="RJL19980.1"/>
    </source>
</evidence>
<dbReference type="SUPFAM" id="SSF51735">
    <property type="entry name" value="NAD(P)-binding Rossmann-fold domains"/>
    <property type="match status" value="1"/>
</dbReference>
<evidence type="ECO:0000256" key="2">
    <source>
        <dbReference type="ARBA" id="ARBA00023002"/>
    </source>
</evidence>
<dbReference type="GO" id="GO:0008977">
    <property type="term" value="F:prephenate dehydrogenase (NAD+) activity"/>
    <property type="evidence" value="ECO:0007669"/>
    <property type="project" value="InterPro"/>
</dbReference>
<dbReference type="PANTHER" id="PTHR21363:SF0">
    <property type="entry name" value="PREPHENATE DEHYDROGENASE [NADP(+)]"/>
    <property type="match status" value="1"/>
</dbReference>
<dbReference type="Proteomes" id="UP000265768">
    <property type="component" value="Unassembled WGS sequence"/>
</dbReference>
<dbReference type="EMBL" id="QZEY01000034">
    <property type="protein sequence ID" value="RJL19980.1"/>
    <property type="molecule type" value="Genomic_DNA"/>
</dbReference>
<comment type="caution">
    <text evidence="4">The sequence shown here is derived from an EMBL/GenBank/DDBJ whole genome shotgun (WGS) entry which is preliminary data.</text>
</comment>
<dbReference type="InterPro" id="IPR050812">
    <property type="entry name" value="Preph/Arog_dehydrog"/>
</dbReference>
<reference evidence="4 5" key="1">
    <citation type="submission" date="2018-09" db="EMBL/GenBank/DDBJ databases">
        <title>YIM 75507 draft genome.</title>
        <authorList>
            <person name="Tang S."/>
            <person name="Feng Y."/>
        </authorList>
    </citation>
    <scope>NUCLEOTIDE SEQUENCE [LARGE SCALE GENOMIC DNA]</scope>
    <source>
        <strain evidence="4 5">YIM 75507</strain>
    </source>
</reference>
<dbReference type="SUPFAM" id="SSF48179">
    <property type="entry name" value="6-phosphogluconate dehydrogenase C-terminal domain-like"/>
    <property type="match status" value="1"/>
</dbReference>
<dbReference type="GO" id="GO:0070403">
    <property type="term" value="F:NAD+ binding"/>
    <property type="evidence" value="ECO:0007669"/>
    <property type="project" value="InterPro"/>
</dbReference>
<gene>
    <name evidence="4" type="ORF">D5H75_40035</name>
</gene>
<proteinExistence type="inferred from homology"/>
<dbReference type="Pfam" id="PF02153">
    <property type="entry name" value="PDH_N"/>
    <property type="match status" value="1"/>
</dbReference>
<dbReference type="InterPro" id="IPR036291">
    <property type="entry name" value="NAD(P)-bd_dom_sf"/>
</dbReference>
<dbReference type="PANTHER" id="PTHR21363">
    <property type="entry name" value="PREPHENATE DEHYDROGENASE"/>
    <property type="match status" value="1"/>
</dbReference>
<evidence type="ECO:0000256" key="1">
    <source>
        <dbReference type="ARBA" id="ARBA00007964"/>
    </source>
</evidence>
<dbReference type="GO" id="GO:0004665">
    <property type="term" value="F:prephenate dehydrogenase (NADP+) activity"/>
    <property type="evidence" value="ECO:0007669"/>
    <property type="project" value="InterPro"/>
</dbReference>
<sequence>MTRVLIVGTGLIGTSIALALRRHGVGVALADHDPDAVRAARRRGAGQAWRPGSPVDLAVVAVPPEHVAAQIHHLQRVGAARAYTDVASVKQAVIGAAGRLGCDMSTYIPSHPMAGRERRGPDAAAEDLFRGRPWALCPLPQAAAPARAAVLDLIGLCGAHPVELPAADHDQAVACVSHAPHVASSAVAARLAEAPAQALALAGTGVRDVTRVAGGDPALWLDILTANAAPVAEVLEAMAADLAATASALRGLPAGDRAAAETVAALLRRGAAGRHRIAQAGREGA</sequence>
<evidence type="ECO:0000259" key="3">
    <source>
        <dbReference type="PROSITE" id="PS51176"/>
    </source>
</evidence>
<feature type="domain" description="Prephenate/arogenate dehydrogenase" evidence="3">
    <location>
        <begin position="2"/>
        <end position="285"/>
    </location>
</feature>
<protein>
    <submittedName>
        <fullName evidence="4">Prephenate dehydrogenase/arogenate dehydrogenase family protein</fullName>
    </submittedName>
</protein>
<dbReference type="InterPro" id="IPR008927">
    <property type="entry name" value="6-PGluconate_DH-like_C_sf"/>
</dbReference>
<keyword evidence="5" id="KW-1185">Reference proteome</keyword>
<dbReference type="InterPro" id="IPR046825">
    <property type="entry name" value="PDH_C"/>
</dbReference>
<dbReference type="PROSITE" id="PS51176">
    <property type="entry name" value="PDH_ADH"/>
    <property type="match status" value="1"/>
</dbReference>
<dbReference type="InterPro" id="IPR046826">
    <property type="entry name" value="PDH_N"/>
</dbReference>
<dbReference type="Gene3D" id="3.40.50.720">
    <property type="entry name" value="NAD(P)-binding Rossmann-like Domain"/>
    <property type="match status" value="1"/>
</dbReference>
<dbReference type="GO" id="GO:0006571">
    <property type="term" value="P:tyrosine biosynthetic process"/>
    <property type="evidence" value="ECO:0007669"/>
    <property type="project" value="InterPro"/>
</dbReference>
<evidence type="ECO:0000313" key="5">
    <source>
        <dbReference type="Proteomes" id="UP000265768"/>
    </source>
</evidence>
<dbReference type="Pfam" id="PF20463">
    <property type="entry name" value="PDH_C"/>
    <property type="match status" value="1"/>
</dbReference>
<keyword evidence="2" id="KW-0560">Oxidoreductase</keyword>
<dbReference type="AlphaFoldDB" id="A0A3A4A3T3"/>
<organism evidence="4 5">
    <name type="scientific">Bailinhaonella thermotolerans</name>
    <dbReference type="NCBI Taxonomy" id="1070861"/>
    <lineage>
        <taxon>Bacteria</taxon>
        <taxon>Bacillati</taxon>
        <taxon>Actinomycetota</taxon>
        <taxon>Actinomycetes</taxon>
        <taxon>Streptosporangiales</taxon>
        <taxon>Streptosporangiaceae</taxon>
        <taxon>Bailinhaonella</taxon>
    </lineage>
</organism>
<dbReference type="OrthoDB" id="9802008at2"/>
<accession>A0A3A4A3T3</accession>
<dbReference type="InterPro" id="IPR003099">
    <property type="entry name" value="Prephen_DH"/>
</dbReference>
<comment type="similarity">
    <text evidence="1">Belongs to the prephenate/arogenate dehydrogenase family.</text>
</comment>
<dbReference type="NCBIfam" id="NF005112">
    <property type="entry name" value="PRK06545.2-4"/>
    <property type="match status" value="1"/>
</dbReference>